<protein>
    <submittedName>
        <fullName evidence="1">Uncharacterized protein</fullName>
    </submittedName>
</protein>
<reference evidence="1 2" key="1">
    <citation type="submission" date="2018-03" db="EMBL/GenBank/DDBJ databases">
        <title>Genomic Encyclopedia of Archaeal and Bacterial Type Strains, Phase II (KMG-II): from individual species to whole genera.</title>
        <authorList>
            <person name="Goeker M."/>
        </authorList>
    </citation>
    <scope>NUCLEOTIDE SEQUENCE [LARGE SCALE GENOMIC DNA]</scope>
    <source>
        <strain evidence="1 2">DSM 24859</strain>
    </source>
</reference>
<organism evidence="1 2">
    <name type="scientific">Chitinophaga niastensis</name>
    <dbReference type="NCBI Taxonomy" id="536980"/>
    <lineage>
        <taxon>Bacteria</taxon>
        <taxon>Pseudomonadati</taxon>
        <taxon>Bacteroidota</taxon>
        <taxon>Chitinophagia</taxon>
        <taxon>Chitinophagales</taxon>
        <taxon>Chitinophagaceae</taxon>
        <taxon>Chitinophaga</taxon>
    </lineage>
</organism>
<keyword evidence="2" id="KW-1185">Reference proteome</keyword>
<accession>A0A2P8HT11</accession>
<gene>
    <name evidence="1" type="ORF">CLV51_101666</name>
</gene>
<dbReference type="AlphaFoldDB" id="A0A2P8HT11"/>
<sequence>MTNNFAVSFEIILDYLAKQYFGEQSNFLFMKPVDRDLLILLHEDRYTEQQIQSAVRQISEMLSLIETMDYLCAVMEVADCNKSRTTSKRSVLEKAISRKTHKPFEFIIHKN</sequence>
<proteinExistence type="predicted"/>
<name>A0A2P8HT11_CHINA</name>
<evidence type="ECO:0000313" key="1">
    <source>
        <dbReference type="EMBL" id="PSL49335.1"/>
    </source>
</evidence>
<dbReference type="EMBL" id="PYAW01000001">
    <property type="protein sequence ID" value="PSL49335.1"/>
    <property type="molecule type" value="Genomic_DNA"/>
</dbReference>
<evidence type="ECO:0000313" key="2">
    <source>
        <dbReference type="Proteomes" id="UP000240971"/>
    </source>
</evidence>
<dbReference type="Proteomes" id="UP000240971">
    <property type="component" value="Unassembled WGS sequence"/>
</dbReference>
<comment type="caution">
    <text evidence="1">The sequence shown here is derived from an EMBL/GenBank/DDBJ whole genome shotgun (WGS) entry which is preliminary data.</text>
</comment>